<accession>A0ACC1M4Y9</accession>
<organism evidence="1 2">
    <name type="scientific">Coemansia aciculifera</name>
    <dbReference type="NCBI Taxonomy" id="417176"/>
    <lineage>
        <taxon>Eukaryota</taxon>
        <taxon>Fungi</taxon>
        <taxon>Fungi incertae sedis</taxon>
        <taxon>Zoopagomycota</taxon>
        <taxon>Kickxellomycotina</taxon>
        <taxon>Kickxellomycetes</taxon>
        <taxon>Kickxellales</taxon>
        <taxon>Kickxellaceae</taxon>
        <taxon>Coemansia</taxon>
    </lineage>
</organism>
<sequence length="274" mass="30432">MSSTTTGGRRRSNHITAAINNSRRHTDHATATNTNNSDSDSDSDSSSLLPADYHEGVVGYKKLAKACARQWRRVYGGKQLSEKARNAIQKVASLQAQDDDFGRHTESARIRHELAMANVQASAKHLEAMRRYYTESREELSTAHKHPRVNDDDARGYNVTLELLTTGVESDRQALRDAQTAHGNTVGAEKEARLELRIAKRMQDWAAVEGNKRAELVSAFVELLAAFEFDPLPASTRVSLLLAPEKPIRVALGKVPSMKRIRDNAPPLEFVHNP</sequence>
<evidence type="ECO:0000313" key="2">
    <source>
        <dbReference type="Proteomes" id="UP001139981"/>
    </source>
</evidence>
<name>A0ACC1M4Y9_9FUNG</name>
<evidence type="ECO:0000313" key="1">
    <source>
        <dbReference type="EMBL" id="KAJ2895901.1"/>
    </source>
</evidence>
<dbReference type="EMBL" id="JANBVB010000245">
    <property type="protein sequence ID" value="KAJ2895901.1"/>
    <property type="molecule type" value="Genomic_DNA"/>
</dbReference>
<gene>
    <name evidence="1" type="ORF">IWW38_002176</name>
</gene>
<comment type="caution">
    <text evidence="1">The sequence shown here is derived from an EMBL/GenBank/DDBJ whole genome shotgun (WGS) entry which is preliminary data.</text>
</comment>
<protein>
    <submittedName>
        <fullName evidence="1">Uncharacterized protein</fullName>
    </submittedName>
</protein>
<keyword evidence="2" id="KW-1185">Reference proteome</keyword>
<dbReference type="Proteomes" id="UP001139981">
    <property type="component" value="Unassembled WGS sequence"/>
</dbReference>
<proteinExistence type="predicted"/>
<reference evidence="1" key="1">
    <citation type="submission" date="2022-07" db="EMBL/GenBank/DDBJ databases">
        <title>Phylogenomic reconstructions and comparative analyses of Kickxellomycotina fungi.</title>
        <authorList>
            <person name="Reynolds N.K."/>
            <person name="Stajich J.E."/>
            <person name="Barry K."/>
            <person name="Grigoriev I.V."/>
            <person name="Crous P."/>
            <person name="Smith M.E."/>
        </authorList>
    </citation>
    <scope>NUCLEOTIDE SEQUENCE</scope>
    <source>
        <strain evidence="1">CBS 190363</strain>
    </source>
</reference>